<organism evidence="3 4">
    <name type="scientific">Dysgonomonas capnocytophagoides</name>
    <dbReference type="NCBI Taxonomy" id="45254"/>
    <lineage>
        <taxon>Bacteria</taxon>
        <taxon>Pseudomonadati</taxon>
        <taxon>Bacteroidota</taxon>
        <taxon>Bacteroidia</taxon>
        <taxon>Bacteroidales</taxon>
        <taxon>Dysgonomonadaceae</taxon>
        <taxon>Dysgonomonas</taxon>
    </lineage>
</organism>
<dbReference type="Proteomes" id="UP000297861">
    <property type="component" value="Unassembled WGS sequence"/>
</dbReference>
<dbReference type="GO" id="GO:0004175">
    <property type="term" value="F:endopeptidase activity"/>
    <property type="evidence" value="ECO:0007669"/>
    <property type="project" value="UniProtKB-ARBA"/>
</dbReference>
<feature type="transmembrane region" description="Helical" evidence="1">
    <location>
        <begin position="12"/>
        <end position="32"/>
    </location>
</feature>
<feature type="transmembrane region" description="Helical" evidence="1">
    <location>
        <begin position="139"/>
        <end position="157"/>
    </location>
</feature>
<evidence type="ECO:0000259" key="2">
    <source>
        <dbReference type="Pfam" id="PF02517"/>
    </source>
</evidence>
<keyword evidence="1" id="KW-0472">Membrane</keyword>
<dbReference type="GO" id="GO:0080120">
    <property type="term" value="P:CAAX-box protein maturation"/>
    <property type="evidence" value="ECO:0007669"/>
    <property type="project" value="UniProtKB-ARBA"/>
</dbReference>
<dbReference type="Pfam" id="PF02517">
    <property type="entry name" value="Rce1-like"/>
    <property type="match status" value="1"/>
</dbReference>
<proteinExistence type="predicted"/>
<evidence type="ECO:0000313" key="3">
    <source>
        <dbReference type="EMBL" id="TFD96826.1"/>
    </source>
</evidence>
<dbReference type="RefSeq" id="WP_134436108.1">
    <property type="nucleotide sequence ID" value="NZ_SOML01000004.1"/>
</dbReference>
<dbReference type="InterPro" id="IPR003675">
    <property type="entry name" value="Rce1/LyrA-like_dom"/>
</dbReference>
<name>A0A4Y8L8L0_9BACT</name>
<evidence type="ECO:0000313" key="4">
    <source>
        <dbReference type="Proteomes" id="UP000297861"/>
    </source>
</evidence>
<keyword evidence="3" id="KW-0645">Protease</keyword>
<dbReference type="AlphaFoldDB" id="A0A4Y8L8L0"/>
<keyword evidence="3" id="KW-0378">Hydrolase</keyword>
<feature type="transmembrane region" description="Helical" evidence="1">
    <location>
        <begin position="92"/>
        <end position="110"/>
    </location>
</feature>
<gene>
    <name evidence="3" type="ORF">E2605_08385</name>
</gene>
<feature type="domain" description="CAAX prenyl protease 2/Lysostaphin resistance protein A-like" evidence="2">
    <location>
        <begin position="56"/>
        <end position="155"/>
    </location>
</feature>
<dbReference type="EMBL" id="SOML01000004">
    <property type="protein sequence ID" value="TFD96826.1"/>
    <property type="molecule type" value="Genomic_DNA"/>
</dbReference>
<dbReference type="GO" id="GO:0006508">
    <property type="term" value="P:proteolysis"/>
    <property type="evidence" value="ECO:0007669"/>
    <property type="project" value="UniProtKB-KW"/>
</dbReference>
<sequence>MKKVALIKKNWLLYVCSILGGIVLTHSSYWIINNYFSENDFSNEISFTYNNYPEELLIFLALFIAPFLETFVFQSLILKVPILWGMKFNNRNLLILFILSLVLFCCNHIYNLPYIIYSFIAGVYLNCIYIYADYFRSPSTSGFLLVSIIHFFINLSFCF</sequence>
<keyword evidence="1" id="KW-0812">Transmembrane</keyword>
<dbReference type="GO" id="GO:0008237">
    <property type="term" value="F:metallopeptidase activity"/>
    <property type="evidence" value="ECO:0007669"/>
    <property type="project" value="UniProtKB-KW"/>
</dbReference>
<reference evidence="3 4" key="1">
    <citation type="submission" date="2019-03" db="EMBL/GenBank/DDBJ databases">
        <title>San Antonio Military Medical Center submission to MRSN (WRAIR), pending publication.</title>
        <authorList>
            <person name="Blyth D.M."/>
            <person name="Mccarthy S.L."/>
            <person name="Schall S.E."/>
            <person name="Stam J.A."/>
            <person name="Ong A.C."/>
            <person name="Mcgann P.T."/>
        </authorList>
    </citation>
    <scope>NUCLEOTIDE SEQUENCE [LARGE SCALE GENOMIC DNA]</scope>
    <source>
        <strain evidence="3 4">MRSN571793</strain>
    </source>
</reference>
<keyword evidence="3" id="KW-0482">Metalloprotease</keyword>
<keyword evidence="1" id="KW-1133">Transmembrane helix</keyword>
<feature type="transmembrane region" description="Helical" evidence="1">
    <location>
        <begin position="116"/>
        <end position="132"/>
    </location>
</feature>
<keyword evidence="4" id="KW-1185">Reference proteome</keyword>
<accession>A0A4Y8L8L0</accession>
<comment type="caution">
    <text evidence="3">The sequence shown here is derived from an EMBL/GenBank/DDBJ whole genome shotgun (WGS) entry which is preliminary data.</text>
</comment>
<evidence type="ECO:0000256" key="1">
    <source>
        <dbReference type="SAM" id="Phobius"/>
    </source>
</evidence>
<protein>
    <submittedName>
        <fullName evidence="3">CPBP family intramembrane metalloprotease</fullName>
    </submittedName>
</protein>
<feature type="transmembrane region" description="Helical" evidence="1">
    <location>
        <begin position="56"/>
        <end position="80"/>
    </location>
</feature>